<dbReference type="InterPro" id="IPR004893">
    <property type="entry name" value="NifW"/>
</dbReference>
<dbReference type="Pfam" id="PF03206">
    <property type="entry name" value="NifW"/>
    <property type="match status" value="1"/>
</dbReference>
<gene>
    <name evidence="6 8" type="primary">nifW</name>
    <name evidence="8" type="ORF">ACG00X_02875</name>
</gene>
<dbReference type="Proteomes" id="UP001606305">
    <property type="component" value="Unassembled WGS sequence"/>
</dbReference>
<reference evidence="8 9" key="1">
    <citation type="submission" date="2024-09" db="EMBL/GenBank/DDBJ databases">
        <title>Novel species of the genus Pelomonas and Roseateles isolated from streams.</title>
        <authorList>
            <person name="Lu H."/>
        </authorList>
    </citation>
    <scope>NUCLEOTIDE SEQUENCE [LARGE SCALE GENOMIC DNA]</scope>
    <source>
        <strain evidence="8 9">BYS96W</strain>
    </source>
</reference>
<evidence type="ECO:0000256" key="6">
    <source>
        <dbReference type="HAMAP-Rule" id="MF_00529"/>
    </source>
</evidence>
<sequence length="132" mass="15350">MDLMQQLKALSSANEFLEFFGIPYDEHVVHVNRLHILKRFYQYLHRAEGLKGLDDVELFRRYREMLTQAYQDFTTSTAYREKVFKVFQDADGRQHVSLESLRQTLPLARPAPRADGDVRRSEPQALPLAGPA</sequence>
<evidence type="ECO:0000256" key="2">
    <source>
        <dbReference type="ARBA" id="ARBA00008351"/>
    </source>
</evidence>
<proteinExistence type="inferred from homology"/>
<keyword evidence="5 6" id="KW-0535">Nitrogen fixation</keyword>
<feature type="region of interest" description="Disordered" evidence="7">
    <location>
        <begin position="108"/>
        <end position="132"/>
    </location>
</feature>
<dbReference type="HAMAP" id="MF_00529">
    <property type="entry name" value="NifW"/>
    <property type="match status" value="1"/>
</dbReference>
<evidence type="ECO:0000256" key="1">
    <source>
        <dbReference type="ARBA" id="ARBA00002247"/>
    </source>
</evidence>
<comment type="function">
    <text evidence="1 6">May protect the nitrogenase Fe-Mo protein from oxidative damage.</text>
</comment>
<comment type="caution">
    <text evidence="8">The sequence shown here is derived from an EMBL/GenBank/DDBJ whole genome shotgun (WGS) entry which is preliminary data.</text>
</comment>
<comment type="similarity">
    <text evidence="2 6">Belongs to the NifW family.</text>
</comment>
<evidence type="ECO:0000313" key="8">
    <source>
        <dbReference type="EMBL" id="MFG6455767.1"/>
    </source>
</evidence>
<dbReference type="NCBIfam" id="NF002009">
    <property type="entry name" value="PRK00810.1"/>
    <property type="match status" value="1"/>
</dbReference>
<evidence type="ECO:0000256" key="5">
    <source>
        <dbReference type="ARBA" id="ARBA00023231"/>
    </source>
</evidence>
<feature type="compositionally biased region" description="Basic and acidic residues" evidence="7">
    <location>
        <begin position="112"/>
        <end position="122"/>
    </location>
</feature>
<keyword evidence="9" id="KW-1185">Reference proteome</keyword>
<dbReference type="RefSeq" id="WP_394486429.1">
    <property type="nucleotide sequence ID" value="NZ_JBIGIA010000002.1"/>
</dbReference>
<evidence type="ECO:0000256" key="3">
    <source>
        <dbReference type="ARBA" id="ARBA00011284"/>
    </source>
</evidence>
<evidence type="ECO:0000256" key="7">
    <source>
        <dbReference type="SAM" id="MobiDB-lite"/>
    </source>
</evidence>
<organism evidence="8 9">
    <name type="scientific">Pelomonas nitida</name>
    <dbReference type="NCBI Taxonomy" id="3299027"/>
    <lineage>
        <taxon>Bacteria</taxon>
        <taxon>Pseudomonadati</taxon>
        <taxon>Pseudomonadota</taxon>
        <taxon>Betaproteobacteria</taxon>
        <taxon>Burkholderiales</taxon>
        <taxon>Sphaerotilaceae</taxon>
        <taxon>Roseateles</taxon>
    </lineage>
</organism>
<name>A0ABW7G1I1_9BURK</name>
<protein>
    <recommendedName>
        <fullName evidence="4 6">Nitrogenase-stabilizing/protective protein NifW</fullName>
    </recommendedName>
</protein>
<dbReference type="EMBL" id="JBIGIA010000002">
    <property type="protein sequence ID" value="MFG6455767.1"/>
    <property type="molecule type" value="Genomic_DNA"/>
</dbReference>
<evidence type="ECO:0000313" key="9">
    <source>
        <dbReference type="Proteomes" id="UP001606305"/>
    </source>
</evidence>
<accession>A0ABW7G1I1</accession>
<comment type="subunit">
    <text evidence="3 6">Homotrimer; associates with NifD.</text>
</comment>
<evidence type="ECO:0000256" key="4">
    <source>
        <dbReference type="ARBA" id="ARBA00016274"/>
    </source>
</evidence>